<protein>
    <submittedName>
        <fullName evidence="11">Serine protease</fullName>
    </submittedName>
</protein>
<dbReference type="NCBIfam" id="TIGR02037">
    <property type="entry name" value="degP_htrA_DO"/>
    <property type="match status" value="1"/>
</dbReference>
<evidence type="ECO:0000313" key="11">
    <source>
        <dbReference type="EMBL" id="PZF77048.1"/>
    </source>
</evidence>
<dbReference type="SUPFAM" id="SSF50494">
    <property type="entry name" value="Trypsin-like serine proteases"/>
    <property type="match status" value="1"/>
</dbReference>
<dbReference type="PANTHER" id="PTHR22939:SF129">
    <property type="entry name" value="SERINE PROTEASE HTRA2, MITOCHONDRIAL"/>
    <property type="match status" value="1"/>
</dbReference>
<dbReference type="PROSITE" id="PS50106">
    <property type="entry name" value="PDZ"/>
    <property type="match status" value="1"/>
</dbReference>
<dbReference type="Gene3D" id="2.30.42.60">
    <property type="match status" value="1"/>
</dbReference>
<comment type="similarity">
    <text evidence="1">Belongs to the peptidase S1C family.</text>
</comment>
<dbReference type="GO" id="GO:0006515">
    <property type="term" value="P:protein quality control for misfolded or incompletely synthesized proteins"/>
    <property type="evidence" value="ECO:0007669"/>
    <property type="project" value="TreeGrafter"/>
</dbReference>
<name>A0A2W2BAD9_9HYPH</name>
<keyword evidence="12" id="KW-1185">Reference proteome</keyword>
<feature type="active site" description="Charge relay system" evidence="7">
    <location>
        <position position="217"/>
    </location>
</feature>
<feature type="active site" description="Charge relay system" evidence="7">
    <location>
        <position position="111"/>
    </location>
</feature>
<evidence type="ECO:0000256" key="6">
    <source>
        <dbReference type="ARBA" id="ARBA00022825"/>
    </source>
</evidence>
<organism evidence="11 12">
    <name type="scientific">Aestuariivirga litoralis</name>
    <dbReference type="NCBI Taxonomy" id="2650924"/>
    <lineage>
        <taxon>Bacteria</taxon>
        <taxon>Pseudomonadati</taxon>
        <taxon>Pseudomonadota</taxon>
        <taxon>Alphaproteobacteria</taxon>
        <taxon>Hyphomicrobiales</taxon>
        <taxon>Aestuariivirgaceae</taxon>
        <taxon>Aestuariivirga</taxon>
    </lineage>
</organism>
<gene>
    <name evidence="11" type="ORF">DK847_11435</name>
</gene>
<dbReference type="InterPro" id="IPR001940">
    <property type="entry name" value="Peptidase_S1C"/>
</dbReference>
<feature type="binding site" evidence="8">
    <location>
        <begin position="215"/>
        <end position="217"/>
    </location>
    <ligand>
        <name>substrate</name>
    </ligand>
</feature>
<evidence type="ECO:0000256" key="9">
    <source>
        <dbReference type="SAM" id="SignalP"/>
    </source>
</evidence>
<dbReference type="Pfam" id="PF13180">
    <property type="entry name" value="PDZ_2"/>
    <property type="match status" value="1"/>
</dbReference>
<feature type="binding site" evidence="8">
    <location>
        <position position="141"/>
    </location>
    <ligand>
        <name>substrate</name>
    </ligand>
</feature>
<feature type="active site" description="Charge relay system" evidence="7">
    <location>
        <position position="141"/>
    </location>
</feature>
<dbReference type="InterPro" id="IPR011782">
    <property type="entry name" value="Pept_S1C_Do"/>
</dbReference>
<keyword evidence="5" id="KW-0378">Hydrolase</keyword>
<dbReference type="Gene3D" id="2.40.10.120">
    <property type="match status" value="1"/>
</dbReference>
<feature type="signal peptide" evidence="9">
    <location>
        <begin position="1"/>
        <end position="22"/>
    </location>
</feature>
<dbReference type="AlphaFoldDB" id="A0A2W2BAD9"/>
<dbReference type="Proteomes" id="UP000248795">
    <property type="component" value="Unassembled WGS sequence"/>
</dbReference>
<dbReference type="SMART" id="SM00228">
    <property type="entry name" value="PDZ"/>
    <property type="match status" value="2"/>
</dbReference>
<dbReference type="PRINTS" id="PR00834">
    <property type="entry name" value="PROTEASES2C"/>
</dbReference>
<evidence type="ECO:0000256" key="8">
    <source>
        <dbReference type="PIRSR" id="PIRSR611782-2"/>
    </source>
</evidence>
<keyword evidence="3 9" id="KW-0732">Signal</keyword>
<accession>A0A2W2BAD9</accession>
<evidence type="ECO:0000256" key="4">
    <source>
        <dbReference type="ARBA" id="ARBA00022737"/>
    </source>
</evidence>
<keyword evidence="6" id="KW-0720">Serine protease</keyword>
<proteinExistence type="inferred from homology"/>
<evidence type="ECO:0000256" key="5">
    <source>
        <dbReference type="ARBA" id="ARBA00022801"/>
    </source>
</evidence>
<dbReference type="InterPro" id="IPR036034">
    <property type="entry name" value="PDZ_sf"/>
</dbReference>
<reference evidence="12" key="1">
    <citation type="submission" date="2018-06" db="EMBL/GenBank/DDBJ databases">
        <title>Aestuariibacter litoralis strain KCTC 52945T.</title>
        <authorList>
            <person name="Li X."/>
            <person name="Salam N."/>
            <person name="Li J.-L."/>
            <person name="Chen Y.-M."/>
            <person name="Yang Z.-W."/>
            <person name="Zhang L.-Y."/>
            <person name="Han M.-X."/>
            <person name="Xiao M."/>
            <person name="Li W.-J."/>
        </authorList>
    </citation>
    <scope>NUCLEOTIDE SEQUENCE [LARGE SCALE GENOMIC DNA]</scope>
    <source>
        <strain evidence="12">KCTC 52945</strain>
    </source>
</reference>
<dbReference type="Gene3D" id="2.30.42.10">
    <property type="match status" value="1"/>
</dbReference>
<feature type="domain" description="PDZ" evidence="10">
    <location>
        <begin position="256"/>
        <end position="327"/>
    </location>
</feature>
<evidence type="ECO:0000259" key="10">
    <source>
        <dbReference type="PROSITE" id="PS50106"/>
    </source>
</evidence>
<evidence type="ECO:0000256" key="1">
    <source>
        <dbReference type="ARBA" id="ARBA00010541"/>
    </source>
</evidence>
<evidence type="ECO:0000256" key="3">
    <source>
        <dbReference type="ARBA" id="ARBA00022729"/>
    </source>
</evidence>
<dbReference type="EMBL" id="QKVK01000004">
    <property type="protein sequence ID" value="PZF77048.1"/>
    <property type="molecule type" value="Genomic_DNA"/>
</dbReference>
<feature type="binding site" evidence="8">
    <location>
        <position position="111"/>
    </location>
    <ligand>
        <name>substrate</name>
    </ligand>
</feature>
<dbReference type="InterPro" id="IPR001478">
    <property type="entry name" value="PDZ"/>
</dbReference>
<dbReference type="PANTHER" id="PTHR22939">
    <property type="entry name" value="SERINE PROTEASE FAMILY S1C HTRA-RELATED"/>
    <property type="match status" value="1"/>
</dbReference>
<comment type="caution">
    <text evidence="11">The sequence shown here is derived from an EMBL/GenBank/DDBJ whole genome shotgun (WGS) entry which is preliminary data.</text>
</comment>
<dbReference type="RefSeq" id="WP_111198626.1">
    <property type="nucleotide sequence ID" value="NZ_QKVK01000004.1"/>
</dbReference>
<sequence>MRFVPAILSALLLFLGTPLAQADSKAVPASADAVQMSFAPVVKATAPAVVNVYSQRKLVEDQTSNGFMQDPFFRRFFGDGGSFGRPRERVASSLGSGVIVDANGLIVTNNHVIANATDIKVALADKREFEAKVLIADERTDLAVLKIEVPDEQLPALTLADSDALEVGDLVLAIGNPFGVGQTVTSGIISALARTRVGVSDYQFFIQTDAAINPGNSGGALVNMKGELVGINTAIFSRSGGSIGIGFAIPTNMVKTVVATAENGGAAIRRPWLGAELQDVSPDIATSLGMARPEGALIISLHPESPLAKAGLKRGDIVLALEGKPVETAQELGYRSATTPIGATIIVEYQRKGDRKETQVTMIAAPETVDRDNTAIKGANPFAGATAANLSPAVADELGLPAEAEGVVIYKVEKPPALRFFKPGDVVLEVNGEKVDSVDALNASLADERNLWRIAINRGGRVLKLAIGG</sequence>
<keyword evidence="4" id="KW-0677">Repeat</keyword>
<dbReference type="SUPFAM" id="SSF50156">
    <property type="entry name" value="PDZ domain-like"/>
    <property type="match status" value="2"/>
</dbReference>
<feature type="chain" id="PRO_5039388032" evidence="9">
    <location>
        <begin position="23"/>
        <end position="469"/>
    </location>
</feature>
<dbReference type="Pfam" id="PF13365">
    <property type="entry name" value="Trypsin_2"/>
    <property type="match status" value="1"/>
</dbReference>
<dbReference type="InterPro" id="IPR009003">
    <property type="entry name" value="Peptidase_S1_PA"/>
</dbReference>
<keyword evidence="2 11" id="KW-0645">Protease</keyword>
<evidence type="ECO:0000256" key="2">
    <source>
        <dbReference type="ARBA" id="ARBA00022670"/>
    </source>
</evidence>
<evidence type="ECO:0000313" key="12">
    <source>
        <dbReference type="Proteomes" id="UP000248795"/>
    </source>
</evidence>
<dbReference type="GO" id="GO:0042597">
    <property type="term" value="C:periplasmic space"/>
    <property type="evidence" value="ECO:0007669"/>
    <property type="project" value="TreeGrafter"/>
</dbReference>
<dbReference type="GO" id="GO:0004252">
    <property type="term" value="F:serine-type endopeptidase activity"/>
    <property type="evidence" value="ECO:0007669"/>
    <property type="project" value="InterPro"/>
</dbReference>
<evidence type="ECO:0000256" key="7">
    <source>
        <dbReference type="PIRSR" id="PIRSR611782-1"/>
    </source>
</evidence>